<keyword evidence="6" id="KW-1185">Reference proteome</keyword>
<feature type="coiled-coil region" evidence="1">
    <location>
        <begin position="2861"/>
        <end position="2916"/>
    </location>
</feature>
<evidence type="ECO:0000259" key="3">
    <source>
        <dbReference type="Pfam" id="PF12774"/>
    </source>
</evidence>
<dbReference type="InterPro" id="IPR027417">
    <property type="entry name" value="P-loop_NTPase"/>
</dbReference>
<dbReference type="PANTHER" id="PTHR10676:SF396">
    <property type="entry name" value="DYNEIN AXONEMAL HEAVY CHAIN 1"/>
    <property type="match status" value="1"/>
</dbReference>
<gene>
    <name evidence="5" type="ORF">M9Y10_023999</name>
</gene>
<evidence type="ECO:0000256" key="1">
    <source>
        <dbReference type="SAM" id="Coils"/>
    </source>
</evidence>
<dbReference type="Pfam" id="PF18199">
    <property type="entry name" value="Dynein_C"/>
    <property type="match status" value="1"/>
</dbReference>
<organism evidence="5 6">
    <name type="scientific">Tritrichomonas musculus</name>
    <dbReference type="NCBI Taxonomy" id="1915356"/>
    <lineage>
        <taxon>Eukaryota</taxon>
        <taxon>Metamonada</taxon>
        <taxon>Parabasalia</taxon>
        <taxon>Tritrichomonadida</taxon>
        <taxon>Tritrichomonadidae</taxon>
        <taxon>Tritrichomonas</taxon>
    </lineage>
</organism>
<dbReference type="InterPro" id="IPR026983">
    <property type="entry name" value="DHC"/>
</dbReference>
<dbReference type="InterPro" id="IPR013602">
    <property type="entry name" value="Dynein_heavy_linker"/>
</dbReference>
<keyword evidence="1" id="KW-0175">Coiled coil</keyword>
<dbReference type="Gene3D" id="1.20.920.20">
    <property type="match status" value="1"/>
</dbReference>
<dbReference type="PANTHER" id="PTHR10676">
    <property type="entry name" value="DYNEIN HEAVY CHAIN FAMILY PROTEIN"/>
    <property type="match status" value="1"/>
</dbReference>
<dbReference type="Gene3D" id="3.20.180.20">
    <property type="entry name" value="Dynein heavy chain, N-terminal domain 2"/>
    <property type="match status" value="1"/>
</dbReference>
<dbReference type="InterPro" id="IPR042228">
    <property type="entry name" value="Dynein_linker_3"/>
</dbReference>
<feature type="domain" description="Dynein heavy chain C-terminal" evidence="4">
    <location>
        <begin position="3848"/>
        <end position="4126"/>
    </location>
</feature>
<protein>
    <recommendedName>
        <fullName evidence="7">Dynein heavy chain family protein</fullName>
    </recommendedName>
</protein>
<reference evidence="5 6" key="1">
    <citation type="submission" date="2024-04" db="EMBL/GenBank/DDBJ databases">
        <title>Tritrichomonas musculus Genome.</title>
        <authorList>
            <person name="Alves-Ferreira E."/>
            <person name="Grigg M."/>
            <person name="Lorenzi H."/>
            <person name="Galac M."/>
        </authorList>
    </citation>
    <scope>NUCLEOTIDE SEQUENCE [LARGE SCALE GENOMIC DNA]</scope>
    <source>
        <strain evidence="5 6">EAF2021</strain>
    </source>
</reference>
<dbReference type="Gene3D" id="1.10.287.2620">
    <property type="match status" value="1"/>
</dbReference>
<dbReference type="Gene3D" id="1.20.140.100">
    <property type="entry name" value="Dynein heavy chain, N-terminal domain 2"/>
    <property type="match status" value="1"/>
</dbReference>
<dbReference type="InterPro" id="IPR042219">
    <property type="entry name" value="AAA_lid_11_sf"/>
</dbReference>
<evidence type="ECO:0000313" key="5">
    <source>
        <dbReference type="EMBL" id="KAK8895532.1"/>
    </source>
</evidence>
<evidence type="ECO:0008006" key="7">
    <source>
        <dbReference type="Google" id="ProtNLM"/>
    </source>
</evidence>
<evidence type="ECO:0000259" key="4">
    <source>
        <dbReference type="Pfam" id="PF18199"/>
    </source>
</evidence>
<feature type="coiled-coil region" evidence="1">
    <location>
        <begin position="2698"/>
        <end position="2760"/>
    </location>
</feature>
<proteinExistence type="predicted"/>
<comment type="caution">
    <text evidence="5">The sequence shown here is derived from an EMBL/GenBank/DDBJ whole genome shotgun (WGS) entry which is preliminary data.</text>
</comment>
<dbReference type="SUPFAM" id="SSF52540">
    <property type="entry name" value="P-loop containing nucleoside triphosphate hydrolases"/>
    <property type="match status" value="1"/>
</dbReference>
<feature type="domain" description="Dynein heavy chain linker" evidence="2">
    <location>
        <begin position="837"/>
        <end position="1243"/>
    </location>
</feature>
<dbReference type="Pfam" id="PF12774">
    <property type="entry name" value="AAA_6"/>
    <property type="match status" value="1"/>
</dbReference>
<evidence type="ECO:0000259" key="2">
    <source>
        <dbReference type="Pfam" id="PF08393"/>
    </source>
</evidence>
<dbReference type="EMBL" id="JAPFFF010000003">
    <property type="protein sequence ID" value="KAK8895532.1"/>
    <property type="molecule type" value="Genomic_DNA"/>
</dbReference>
<evidence type="ECO:0000313" key="6">
    <source>
        <dbReference type="Proteomes" id="UP001470230"/>
    </source>
</evidence>
<dbReference type="Gene3D" id="1.20.58.1120">
    <property type="match status" value="1"/>
</dbReference>
<accession>A0ABR2KYK8</accession>
<sequence>MSYPYQQDESDQYNNQSMPKLQLRHTPYSGKFSTTDQSLFDSKDIATHSQSFDIVAPCSGTGDAMLQMQNPPLLAFRNKTNIQKVGFVTPNIASPKNTTTHNRSSISNSIAQSSLLQRRPLTALKDPEIHSLDVVRKQIEQEKMTIDFKEDPVAYFSKRKDGRGHRFIYLVHKGDPHDPYFSPYDLVKVPFAEIKGDYFTMSATGVTHVYFDGTTETISLDLWAQEKSIFNSIRKLKIFAQFFFWKPFRIWKNFVMQQRYSQLDSIILYHPFFKNKEFFSLALFIYNNQAKAKNMLHKFLLAFQSQRKFKLAEFIQTNKDNIEHLKVKYEKFINKTMLEVQSLYTTISNPKLVQVHDSDFPDIKRRNPNLAQLMVLEKRKATKRMAKTEAVNRQIMEIGGFIRLIDYMLLESLSEGCHESWKNAETNVTSDRSSVFVIDVLYDNDGKVTFTPTLEVLVESIETVLHESLKTLNLLPRLLMQLPLKPFLRDNGLDYVRLFEEGPQFAQVIDKDLLKKAKEHIIEVVKTSYHECYEVSQSFSNFFPIYRMGQTWNVSDYLITPNGKKFDGHLDYDLSEEVINDEFLLKTEDQPTIDFERVTQDINKFREDRKRVENMRNGAVRGALFIDSKGLKAILAPISEKSLSDLQELLTNLASLKIDKLRCALQLYCRKLKQEPQTLDDYVTFCELIERCQKTTPQIEKEIEFIDKLFSLFDKFGFQHDENPNHTLFNVFMNDKNAAVATKTDQLGIFTEAIKGMIAEIERKINKYHEKATTIPIDLKTVDIDVSMMNSKKLCVKIDNLKPRVVEVIRQQKIMEVSFNDFKEYESLKITAAFSVRLYEAVNRWLDISSTMAKVPFKRINVESFTNDVQSLLETVIRLREDAPTDTEYPLLDELFDKINEIAPFLGELDKLSHGKMQLRHWNLLFESCDHKDQYHDEITIGELLRFGILFAKEKINEITATSQGESELEAEFVGIMNHWETVQMPLAETQIKIEETLLLGPTDSLLHEIQDTLATLSRMLSLPYVQGIREDVSKLGSNLENLSLIIEMWQLFQGNWVVLSALFSIAEAKTILPNQANRFTVVQKKWSLIAHHTLKDTRLFRVCNYPNLLEILKENNKTMESILVSLGKYLDVKRQASPRLFFLGNSEVLTLVTTSSIEKMTSILTKVFMHVAKIDCHENDGGEGESTYTSNNFQRLRIYGLIGEDGDSIQFQRHIQYNSSFENLINQIVDSMKTTVKDAIAASIPGCQSGSFVDWAMTTPTYIAYIALNAVFCNEMEDCFAAYESNPRAFQQYEAIMKRRIEDATDSFLMPLSSRDKYKLNVILTELLGFRDRFRLATEKLQNHSPYLEWLNSLRFRFLPNSTSIQVEFADVKLDHGYEYWGKTPILIHTPTIDACLSDCIYSLNQNQLPMITASASSAKQIIGKTLACLFGQFTYIVRPFPDMSEYFISKILTGVVSTGALAIFSGIEQLSYKSLSFLFDNVHSIISSIESGSSRITISNRISDLNKHCRVLLTSDSNFMSYGNIPPQLKSYVRPISLLTPNYSKIIEIFMTSTGFRETKTIIPKFSNFITTFHSIFQSVLPNLSLVSRIIKICSKAKEMIKQQDIQLPEEILIAYNSYKTFQPICDEARVDLLKKILFNAFQLGGNVDEMMTKLNGIKKEIDESLLRNAIEEEISSLKLEVPSSYLADQVLTLYNMMKQNYSIIIVGPPNSGKSTILEVLRRTFNRQEILDSFPEDKKIDLISLFHLSENWNRMYGQIYDDSNVGAVYSYGEIQSAIYHIISNNDESHSILKFDGKVTKSFSSFISQFFGSSQNERLMLNSLETFNYSMNFHIVIETDDLKNATPSLLAKSGILVMKNLQSSIPLIQKNPSCSLTIPSIPFARALKKCSGLIDEKTVQSIRSIFEQVSPAIIQKVYHLNNIVCSTENLSSNKLKNGHILLGEILSMYSVVLAMKTINEANIKQDDEDQLRLCLILSFARIYSGVIASSQLMQFNSWLCSEYHIELPKDWVGFTVSPAFSECFDHPQLLSIRLLQGEMIPLSSSDLEKPPIFTNSMNKDDKKLPLFVDQLNVIHPQILPALHITELLITSRQNVIIHGPSDSGKTSFLPIIFDGLKNVEPIVVSASCYLTGESITNYLINHTTLIAKSRSRSTHEKKNYILVFDGIEKEHVELMEFIRMLITSHSIPHFSPNDQKVFEFANLSDFSVVVTTRCYNELPSRFLAHFAPVSLPSISETTASFIGNKILQTYGYSKELSENLMKASMMTLTQFHFMSIIHNIMSICSSLCFLSNNSSLVNVTNALLSELYYTCLHKYQLQEYSETVPTIFADYFKDQIEIVKAFLLFDPLIYPTFESTTDSIKAEIMPHTIQSLQDELNYYLTLHNTNSIEKISMRFTSVIVREWSLLNRTLSRPGHNALLYGKDGSGRYIFSRLITHQIESDFVCIYPPTNDELLNEKNRFDAVYSILKDVVMKAVSEKKKSVIYATATNENEKEIRIIADFATKLTFQPFFSESELDELYEKAVQPSPKPVTTIEREQARISVINLLRYHVHFLINVGSKLNYNLDYNRFDRIEFKSDCQENYDSVVSVMLKSDEMKDLIKTNENDMQKLLLFLPKIVQIAEKFTTIFSPNKFYDFVDSFSHFVQDDFKEIEMKEKNISAALRFIKMLKEESTKVNEHLESLAPNLHKLQVDSDNLKNSYNTRKEAIEVRKVKLEQESKEKKEEVENLIKEYKEREQEKLNQKNIVETITKEVEKLNDNDIETIRITASDPHPALRLLLEMFCALLELPPSYEKSGQKLLMGAMFVQTITTKITEDTITPKLLEEAQTFHEDPKLNEKDLETIAPALIILYRWISNLLILARIDQEILEKKKNLDEKQRLLDKFIEDMNIELPSIEQVEKTLQAESQSLVESNKKRALMEEEYSKIDQRKKSIDSIFKGIDKITDKWESETKNFNETCSKLIGNSILFSFYLVFCGSMNLNDRQESLKEVMELLKTAGINTSYEDPLQSINDRFFADSINNSLINSNLNATFNLTPSHNLNSTMNEQIINSLPSTKSNPTSSSNSTFASTLTSINSNNNEIKASNSNATTSASWSQFDPCQIEVRHLTTCIRTPLLFDPDGIVLNLFSSTVKTKKLITVSQSVSNLENILQNAISEGKILVLTDCNDLNPLVSSVLSLLLFIPKNKNVSKNIRVGSKLVNWDTNFKLVLVSSLARIIDLPNDLVSRVTIIDASETSLQSTKYAFERQLIEFFEPELAPKILEMKRVESLHNVQIIKCEHDTLELLSDVVETQESNSEYDCLDDETIISDLIKLKESLLNAMSSNPDFSTTRDQMNAIIDPLKNHVDLCKIFWRVISRDLIIVNKSAFFAFNAYLKQVSAVISSSGIHPNSITEEQQTNLSLSISNTTFQFIIQSLPISDCLFFMFMSAFYIKKYSLSDLYVVLDHISSEITKTADFGNKKQQQNQDSFELLMKSNVVPMFDHITQFIKDSFTEDYLNYIPFFQFDAIIPSNASTPTIVVCDTKELLNPTALIQHFVGLRQKHENLSIASLYNDSDLIRNTRKMIQISMSRGNWIIVHYSEASRVAASLLTDVFTQMTTTNVNANFRLIVLASTTLYLPKMMLTKSKRVYVESYPSIKNNMLSYFQHHSSSIRSTTNPRAMKILSYVCALLLSSLSFRNFLTPVGFASFFHLNDLAFRDMIEQLRIIIDAHPNDAPLRNLRTQIDQLICAGIGEIHDRRTIQAHTSQMIKQATLEDGFSVAAKSIEKEIWKVPFGETPLGNFRQIIQKIPIFTSTVVLHMSSRSLLSWNLSIWATKPFVKFNQSRREGLMKEFDFKGAMMKLDNFAMLMPDQIVLSDDDLKNKALNPIGLFLIQEVEKLNEIVIFLREEMSRLTYEFMKGIASDIGIDFNNGKVPMTWAKVTKISNFVTFNSFISHVIERHSQLTRLIQEKDPVIYDIRLIEFPSMLLRSFILNCAIQDNQPLDLYSYQFSIVPDENSKNLKENRCLYLNKVCLANADYIFNPESCIYEDDNNDGELIISKSGKNPYVKPFKLVTSLVAKVVFNSNRQTKLFPVPMYKNAIIRSMQVEPDVCEIANGETKNFVWSVYLPTDVAEIDMQQFGTTLFCRMPEQFI</sequence>
<dbReference type="Gene3D" id="1.10.8.720">
    <property type="entry name" value="Region D6 of dynein motor"/>
    <property type="match status" value="1"/>
</dbReference>
<dbReference type="InterPro" id="IPR041228">
    <property type="entry name" value="Dynein_C"/>
</dbReference>
<name>A0ABR2KYK8_9EUKA</name>
<feature type="domain" description="Dynein heavy chain hydrolytic ATP-binding dynein motor region" evidence="3">
    <location>
        <begin position="1378"/>
        <end position="1717"/>
    </location>
</feature>
<dbReference type="Gene3D" id="3.40.50.300">
    <property type="entry name" value="P-loop containing nucleotide triphosphate hydrolases"/>
    <property type="match status" value="6"/>
</dbReference>
<dbReference type="InterPro" id="IPR042222">
    <property type="entry name" value="Dynein_2_N"/>
</dbReference>
<dbReference type="Proteomes" id="UP001470230">
    <property type="component" value="Unassembled WGS sequence"/>
</dbReference>
<dbReference type="InterPro" id="IPR035699">
    <property type="entry name" value="AAA_6"/>
</dbReference>
<dbReference type="Pfam" id="PF08393">
    <property type="entry name" value="DHC_N2"/>
    <property type="match status" value="1"/>
</dbReference>